<name>A0A024S4V2_HYPJR</name>
<dbReference type="FunFam" id="2.102.20.10:FF:000001">
    <property type="entry name" value="Beta-galactosidase A"/>
    <property type="match status" value="1"/>
</dbReference>
<dbReference type="SUPFAM" id="SSF49785">
    <property type="entry name" value="Galactose-binding domain-like"/>
    <property type="match status" value="2"/>
</dbReference>
<dbReference type="InterPro" id="IPR025972">
    <property type="entry name" value="BetaGal_dom3"/>
</dbReference>
<protein>
    <recommendedName>
        <fullName evidence="3 8">Beta-galactosidase</fullName>
        <ecNumber evidence="3 8">3.2.1.23</ecNumber>
    </recommendedName>
</protein>
<comment type="similarity">
    <text evidence="2 9">Belongs to the glycosyl hydrolase 35 family.</text>
</comment>
<accession>A0A024S4V2</accession>
<dbReference type="SMART" id="SM01029">
    <property type="entry name" value="BetaGal_dom2"/>
    <property type="match status" value="1"/>
</dbReference>
<dbReference type="KEGG" id="trr:M419DRAFT_101346"/>
<dbReference type="PROSITE" id="PS01182">
    <property type="entry name" value="GLYCOSYL_HYDROL_F35"/>
    <property type="match status" value="1"/>
</dbReference>
<dbReference type="InterPro" id="IPR018954">
    <property type="entry name" value="Betagal_dom2"/>
</dbReference>
<dbReference type="OrthoDB" id="1657402at2759"/>
<dbReference type="SUPFAM" id="SSF51445">
    <property type="entry name" value="(Trans)glycosidases"/>
    <property type="match status" value="1"/>
</dbReference>
<keyword evidence="7 8" id="KW-0326">Glycosidase</keyword>
<dbReference type="FunFam" id="2.60.120.260:FF:000065">
    <property type="entry name" value="Beta-galactosidase A"/>
    <property type="match status" value="1"/>
</dbReference>
<dbReference type="InterPro" id="IPR036833">
    <property type="entry name" value="BetaGal_dom3_sf"/>
</dbReference>
<proteinExistence type="inferred from homology"/>
<dbReference type="InterPro" id="IPR001944">
    <property type="entry name" value="Glycoside_Hdrlase_35"/>
</dbReference>
<evidence type="ECO:0000256" key="6">
    <source>
        <dbReference type="ARBA" id="ARBA00023180"/>
    </source>
</evidence>
<dbReference type="Gene3D" id="2.102.20.10">
    <property type="entry name" value="Beta-galactosidase, domain 2"/>
    <property type="match status" value="1"/>
</dbReference>
<dbReference type="Gene3D" id="3.20.20.80">
    <property type="entry name" value="Glycosidases"/>
    <property type="match status" value="1"/>
</dbReference>
<dbReference type="InterPro" id="IPR017853">
    <property type="entry name" value="GH"/>
</dbReference>
<evidence type="ECO:0000256" key="4">
    <source>
        <dbReference type="ARBA" id="ARBA00022729"/>
    </source>
</evidence>
<dbReference type="SMR" id="A0A024S4V2"/>
<dbReference type="Pfam" id="PF13364">
    <property type="entry name" value="BetaGal_ABD2"/>
    <property type="match status" value="2"/>
</dbReference>
<dbReference type="EC" id="3.2.1.23" evidence="3 8"/>
<evidence type="ECO:0000256" key="2">
    <source>
        <dbReference type="ARBA" id="ARBA00009809"/>
    </source>
</evidence>
<comment type="catalytic activity">
    <reaction evidence="1 8">
        <text>Hydrolysis of terminal non-reducing beta-D-galactose residues in beta-D-galactosides.</text>
        <dbReference type="EC" id="3.2.1.23"/>
    </reaction>
</comment>
<evidence type="ECO:0000259" key="11">
    <source>
        <dbReference type="SMART" id="SM01029"/>
    </source>
</evidence>
<dbReference type="Gene3D" id="2.60.120.260">
    <property type="entry name" value="Galactose-binding domain-like"/>
    <property type="match status" value="2"/>
</dbReference>
<dbReference type="InterPro" id="IPR037110">
    <property type="entry name" value="Betagal_dom2_sf"/>
</dbReference>
<dbReference type="SUPFAM" id="SSF51011">
    <property type="entry name" value="Glycosyl hydrolase domain"/>
    <property type="match status" value="1"/>
</dbReference>
<dbReference type="EMBL" id="KI911153">
    <property type="protein sequence ID" value="ETS00118.1"/>
    <property type="molecule type" value="Genomic_DNA"/>
</dbReference>
<gene>
    <name evidence="12" type="ORF">M419DRAFT_101346</name>
</gene>
<dbReference type="Pfam" id="PF13363">
    <property type="entry name" value="BetaGal_dom3"/>
    <property type="match status" value="1"/>
</dbReference>
<dbReference type="GO" id="GO:0005975">
    <property type="term" value="P:carbohydrate metabolic process"/>
    <property type="evidence" value="ECO:0007669"/>
    <property type="project" value="InterPro"/>
</dbReference>
<dbReference type="HOGENOM" id="CLU_005732_2_0_1"/>
<evidence type="ECO:0000256" key="3">
    <source>
        <dbReference type="ARBA" id="ARBA00012756"/>
    </source>
</evidence>
<evidence type="ECO:0000256" key="9">
    <source>
        <dbReference type="RuleBase" id="RU003679"/>
    </source>
</evidence>
<feature type="signal peptide" evidence="10">
    <location>
        <begin position="1"/>
        <end position="20"/>
    </location>
</feature>
<sequence>MMRPVSLLSAVVLLLTGIDATSIGLHGGRPRDIILDDAKGPLQNIVTWDEHSLFVHGERVVIFSGEVHPFRLPVPSLYLDVFHKIKALGFNTVSFYVDWALLEGKPGRFRADGIFSLEPFFEAATKAGIYLLARPGPYINAEVSGGGFPGWLQRVKGKLRTDAPDYLHATDNYVAHIASIIAKAQITNGGPVILYQPENEYSGAAEGVLFPNKPYMQYVIDQARNAGIIVPLINNDAFPGGTGAPGTGLGSVDIYGHDGYPLGFDCAHPSAWPDNGLPTTWRQDHLNISPSTPFSLVEFQGGAFDPFGGWGFEQCSALVNHEFERVFYKNNMAAGVTIFNIYMTFGGTNWGNLGHPGGYTSYDYGASIREDRRIDREKYSELKLQGQFLKVSPGYITATPENATQGVYSDSQNIVITPLLAKESGDFFVVRHANYSSTDTASYTVKLPTSAGDLTIPQLGGSLTLTGRDSKIHVTDYPVGKFTLLYSTAEIFTWNEFAEKTVLVLYGGAQELHEFAVKNPFGSSKTAKAKKIEGSNVTIHTTSNLTVVLQWTASSARQVVQLGSLVIYMVDRNSAYNYWVPTLPGSGKQSAYGSSLMNPDSVIINGGYLIRSVAIKGNALSVQADFNVTTPLEIIGIPKGISKLAVNGKELGYSVSELGDWIAHPAIEIPHVQVPELTKLKWYKVDSLPEIRSNYDDSRWPLANLRTSNNTYAPLKTPVSLYGSDYGFHAGTLLFRGRFTARTARQQLFLSTQGGSAFASSVWLNDRFIGSFTGFDAASAANSSYTLDRLVRGRRYILTVVVDSTGLDENWTTGDDSMKAPRGILDYALTSSSGANVSISWKLTGNLGGEDYRDVFRGPLNEGGLFFERQGFHLPSPPLSDFTHGPSSSSSSSSPLDGIAHAGIAFYAAKLPLHLPAQEYDIPLSFVFDNATAAAPYRALLYVNGFQYGKYVSNIGPQTEFPVPEGILDYNGDNWIGVALWALESRGAKVPGLALKSKSPILTGRERVEVVKGPHFKKRHGAY</sequence>
<keyword evidence="6" id="KW-0325">Glycoprotein</keyword>
<dbReference type="PANTHER" id="PTHR23421">
    <property type="entry name" value="BETA-GALACTOSIDASE RELATED"/>
    <property type="match status" value="1"/>
</dbReference>
<evidence type="ECO:0000313" key="13">
    <source>
        <dbReference type="Proteomes" id="UP000024376"/>
    </source>
</evidence>
<feature type="chain" id="PRO_5001533620" description="Beta-galactosidase" evidence="10">
    <location>
        <begin position="21"/>
        <end position="1023"/>
    </location>
</feature>
<evidence type="ECO:0000256" key="8">
    <source>
        <dbReference type="RuleBase" id="RU000675"/>
    </source>
</evidence>
<dbReference type="GO" id="GO:0004565">
    <property type="term" value="F:beta-galactosidase activity"/>
    <property type="evidence" value="ECO:0007669"/>
    <property type="project" value="UniProtKB-EC"/>
</dbReference>
<dbReference type="FunFam" id="3.20.20.80:FF:000040">
    <property type="entry name" value="Beta-galactosidase A"/>
    <property type="match status" value="1"/>
</dbReference>
<dbReference type="Gene3D" id="2.60.390.10">
    <property type="entry name" value="Beta-galactosidase, domain 3"/>
    <property type="match status" value="1"/>
</dbReference>
<organism evidence="12 13">
    <name type="scientific">Hypocrea jecorina (strain ATCC 56765 / BCRC 32924 / NRRL 11460 / Rut C-30)</name>
    <name type="common">Trichoderma reesei</name>
    <dbReference type="NCBI Taxonomy" id="1344414"/>
    <lineage>
        <taxon>Eukaryota</taxon>
        <taxon>Fungi</taxon>
        <taxon>Dikarya</taxon>
        <taxon>Ascomycota</taxon>
        <taxon>Pezizomycotina</taxon>
        <taxon>Sordariomycetes</taxon>
        <taxon>Hypocreomycetidae</taxon>
        <taxon>Hypocreales</taxon>
        <taxon>Hypocreaceae</taxon>
        <taxon>Trichoderma</taxon>
    </lineage>
</organism>
<dbReference type="InterPro" id="IPR025300">
    <property type="entry name" value="BetaGal_jelly_roll_dom"/>
</dbReference>
<dbReference type="InterPro" id="IPR008979">
    <property type="entry name" value="Galactose-bd-like_sf"/>
</dbReference>
<dbReference type="InterPro" id="IPR019801">
    <property type="entry name" value="Glyco_hydro_35_CS"/>
</dbReference>
<reference evidence="13" key="1">
    <citation type="journal article" date="2013" name="Ind. Biotechnol.">
        <title>Comparative genomics analysis of Trichoderma reesei strains.</title>
        <authorList>
            <person name="Koike H."/>
            <person name="Aerts A."/>
            <person name="LaButti K."/>
            <person name="Grigoriev I.V."/>
            <person name="Baker S.E."/>
        </authorList>
    </citation>
    <scope>NUCLEOTIDE SEQUENCE [LARGE SCALE GENOMIC DNA]</scope>
    <source>
        <strain evidence="13">ATCC 56765 / BCRC 32924 / NRRL 11460 / Rut C-30</strain>
    </source>
</reference>
<dbReference type="Pfam" id="PF01301">
    <property type="entry name" value="Glyco_hydro_35"/>
    <property type="match status" value="1"/>
</dbReference>
<dbReference type="SUPFAM" id="SSF117100">
    <property type="entry name" value="Beta-galactosidase LacA, domain 3"/>
    <property type="match status" value="1"/>
</dbReference>
<dbReference type="PRINTS" id="PR00742">
    <property type="entry name" value="GLHYDRLASE35"/>
</dbReference>
<dbReference type="Proteomes" id="UP000024376">
    <property type="component" value="Unassembled WGS sequence"/>
</dbReference>
<dbReference type="Pfam" id="PF10435">
    <property type="entry name" value="BetaGal_dom2"/>
    <property type="match status" value="1"/>
</dbReference>
<evidence type="ECO:0000256" key="7">
    <source>
        <dbReference type="ARBA" id="ARBA00023295"/>
    </source>
</evidence>
<feature type="domain" description="Beta-galactosidase" evidence="11">
    <location>
        <begin position="395"/>
        <end position="578"/>
    </location>
</feature>
<evidence type="ECO:0000313" key="12">
    <source>
        <dbReference type="EMBL" id="ETS00118.1"/>
    </source>
</evidence>
<evidence type="ECO:0000256" key="5">
    <source>
        <dbReference type="ARBA" id="ARBA00022801"/>
    </source>
</evidence>
<keyword evidence="4 10" id="KW-0732">Signal</keyword>
<keyword evidence="5 8" id="KW-0378">Hydrolase</keyword>
<evidence type="ECO:0000256" key="10">
    <source>
        <dbReference type="SAM" id="SignalP"/>
    </source>
</evidence>
<evidence type="ECO:0000256" key="1">
    <source>
        <dbReference type="ARBA" id="ARBA00001412"/>
    </source>
</evidence>
<dbReference type="InterPro" id="IPR031330">
    <property type="entry name" value="Gly_Hdrlase_35_cat"/>
</dbReference>
<dbReference type="AlphaFoldDB" id="A0A024S4V2"/>